<sequence length="181" mass="20292">MNYYIKYIFLFLCCTTIFSCVEEQDFDQFDDLRATPTMEASILYVESNEALINSAGDAGFISRDFNFDAFSSDVFAKRVLDGTLTYIVENTTSKPITVYIELLNENGEIIDRETLETGPIRGRSIQREVAYGNSGKDINIIKFTSSIRVTAINDGDSTSTSDLPDPKIILKSSGKFRVNIK</sequence>
<protein>
    <submittedName>
        <fullName evidence="1">Uncharacterized protein</fullName>
    </submittedName>
</protein>
<gene>
    <name evidence="1" type="ORF">LCGC14_1391070</name>
</gene>
<reference evidence="1" key="1">
    <citation type="journal article" date="2015" name="Nature">
        <title>Complex archaea that bridge the gap between prokaryotes and eukaryotes.</title>
        <authorList>
            <person name="Spang A."/>
            <person name="Saw J.H."/>
            <person name="Jorgensen S.L."/>
            <person name="Zaremba-Niedzwiedzka K."/>
            <person name="Martijn J."/>
            <person name="Lind A.E."/>
            <person name="van Eijk R."/>
            <person name="Schleper C."/>
            <person name="Guy L."/>
            <person name="Ettema T.J."/>
        </authorList>
    </citation>
    <scope>NUCLEOTIDE SEQUENCE</scope>
</reference>
<evidence type="ECO:0000313" key="1">
    <source>
        <dbReference type="EMBL" id="KKM75353.1"/>
    </source>
</evidence>
<organism evidence="1">
    <name type="scientific">marine sediment metagenome</name>
    <dbReference type="NCBI Taxonomy" id="412755"/>
    <lineage>
        <taxon>unclassified sequences</taxon>
        <taxon>metagenomes</taxon>
        <taxon>ecological metagenomes</taxon>
    </lineage>
</organism>
<dbReference type="AlphaFoldDB" id="A0A0F9K061"/>
<name>A0A0F9K061_9ZZZZ</name>
<proteinExistence type="predicted"/>
<dbReference type="EMBL" id="LAZR01008991">
    <property type="protein sequence ID" value="KKM75353.1"/>
    <property type="molecule type" value="Genomic_DNA"/>
</dbReference>
<dbReference type="PROSITE" id="PS51257">
    <property type="entry name" value="PROKAR_LIPOPROTEIN"/>
    <property type="match status" value="1"/>
</dbReference>
<comment type="caution">
    <text evidence="1">The sequence shown here is derived from an EMBL/GenBank/DDBJ whole genome shotgun (WGS) entry which is preliminary data.</text>
</comment>
<accession>A0A0F9K061</accession>